<dbReference type="HOGENOM" id="CLU_2080878_0_0_3"/>
<keyword evidence="1" id="KW-0812">Transmembrane</keyword>
<feature type="transmembrane region" description="Helical" evidence="1">
    <location>
        <begin position="43"/>
        <end position="61"/>
    </location>
</feature>
<feature type="transmembrane region" description="Helical" evidence="1">
    <location>
        <begin position="73"/>
        <end position="97"/>
    </location>
</feature>
<accession>B1WW30</accession>
<dbReference type="STRING" id="43989.cce_3015"/>
<dbReference type="RefSeq" id="WP_009547679.1">
    <property type="nucleotide sequence ID" value="NC_010546.1"/>
</dbReference>
<feature type="transmembrane region" description="Helical" evidence="1">
    <location>
        <begin position="12"/>
        <end position="31"/>
    </location>
</feature>
<evidence type="ECO:0000313" key="2">
    <source>
        <dbReference type="EMBL" id="ACB52363.1"/>
    </source>
</evidence>
<dbReference type="Proteomes" id="UP000001203">
    <property type="component" value="Chromosome circular"/>
</dbReference>
<keyword evidence="3" id="KW-1185">Reference proteome</keyword>
<keyword evidence="1" id="KW-0472">Membrane</keyword>
<dbReference type="AlphaFoldDB" id="B1WW30"/>
<gene>
    <name evidence="2" type="ordered locus">cce_3015</name>
</gene>
<evidence type="ECO:0000256" key="1">
    <source>
        <dbReference type="SAM" id="Phobius"/>
    </source>
</evidence>
<organism evidence="2 3">
    <name type="scientific">Crocosphaera subtropica (strain ATCC 51142 / BH68)</name>
    <name type="common">Cyanothece sp. (strain ATCC 51142)</name>
    <dbReference type="NCBI Taxonomy" id="43989"/>
    <lineage>
        <taxon>Bacteria</taxon>
        <taxon>Bacillati</taxon>
        <taxon>Cyanobacteriota</taxon>
        <taxon>Cyanophyceae</taxon>
        <taxon>Oscillatoriophycideae</taxon>
        <taxon>Chroococcales</taxon>
        <taxon>Aphanothecaceae</taxon>
        <taxon>Crocosphaera</taxon>
        <taxon>Crocosphaera subtropica</taxon>
    </lineage>
</organism>
<dbReference type="EMBL" id="CP000806">
    <property type="protein sequence ID" value="ACB52363.1"/>
    <property type="molecule type" value="Genomic_DNA"/>
</dbReference>
<evidence type="ECO:0000313" key="3">
    <source>
        <dbReference type="Proteomes" id="UP000001203"/>
    </source>
</evidence>
<sequence>MFLDEVSFLDIFLEGLKVLGMIFLLLTLVDAAEKYPSLAGSRWNLIILGFVLMLVGFAFDWSDEFINYEASSLLNIIEVVIEEVGLIGGLFLVTFGFKSWFRFMSRFLGISSANRDR</sequence>
<reference evidence="2 3" key="1">
    <citation type="journal article" date="2008" name="Proc. Natl. Acad. Sci. U.S.A.">
        <title>The genome of Cyanothece 51142, a unicellular diazotrophic cyanobacterium important in the marine nitrogen cycle.</title>
        <authorList>
            <person name="Welsh E.A."/>
            <person name="Liberton M."/>
            <person name="Stoeckel J."/>
            <person name="Loh T."/>
            <person name="Elvitigala T."/>
            <person name="Wang C."/>
            <person name="Wollam A."/>
            <person name="Fulton R.S."/>
            <person name="Clifton S.W."/>
            <person name="Jacobs J.M."/>
            <person name="Aurora R."/>
            <person name="Ghosh B.K."/>
            <person name="Sherman L.A."/>
            <person name="Smith R.D."/>
            <person name="Wilson R.K."/>
            <person name="Pakrasi H.B."/>
        </authorList>
    </citation>
    <scope>NUCLEOTIDE SEQUENCE [LARGE SCALE GENOMIC DNA]</scope>
    <source>
        <strain evidence="3">ATCC 51142 / BH68</strain>
    </source>
</reference>
<protein>
    <submittedName>
        <fullName evidence="2">Uncharacterized protein</fullName>
    </submittedName>
</protein>
<dbReference type="KEGG" id="cyt:cce_3015"/>
<keyword evidence="1" id="KW-1133">Transmembrane helix</keyword>
<name>B1WW30_CROS5</name>
<proteinExistence type="predicted"/>